<evidence type="ECO:0000313" key="5">
    <source>
        <dbReference type="Proteomes" id="UP000578449"/>
    </source>
</evidence>
<dbReference type="Proteomes" id="UP000578449">
    <property type="component" value="Unassembled WGS sequence"/>
</dbReference>
<gene>
    <name evidence="4" type="ORF">HNP84_007609</name>
</gene>
<proteinExistence type="predicted"/>
<dbReference type="InterPro" id="IPR005511">
    <property type="entry name" value="SMP-30"/>
</dbReference>
<dbReference type="Pfam" id="PF08450">
    <property type="entry name" value="SGL"/>
    <property type="match status" value="1"/>
</dbReference>
<dbReference type="AlphaFoldDB" id="A0A840PGC4"/>
<dbReference type="InterPro" id="IPR013658">
    <property type="entry name" value="SGL"/>
</dbReference>
<feature type="binding site" evidence="2">
    <location>
        <position position="18"/>
    </location>
    <ligand>
        <name>a divalent metal cation</name>
        <dbReference type="ChEBI" id="CHEBI:60240"/>
    </ligand>
</feature>
<keyword evidence="2" id="KW-0862">Zinc</keyword>
<evidence type="ECO:0000313" key="4">
    <source>
        <dbReference type="EMBL" id="MBB5137856.1"/>
    </source>
</evidence>
<dbReference type="RefSeq" id="WP_185054743.1">
    <property type="nucleotide sequence ID" value="NZ_BAABIX010000002.1"/>
</dbReference>
<feature type="binding site" evidence="2">
    <location>
        <position position="195"/>
    </location>
    <ligand>
        <name>a divalent metal cation</name>
        <dbReference type="ChEBI" id="CHEBI:60240"/>
    </ligand>
</feature>
<dbReference type="InterPro" id="IPR011042">
    <property type="entry name" value="6-blade_b-propeller_TolB-like"/>
</dbReference>
<evidence type="ECO:0000259" key="3">
    <source>
        <dbReference type="Pfam" id="PF08450"/>
    </source>
</evidence>
<evidence type="ECO:0000256" key="1">
    <source>
        <dbReference type="PIRSR" id="PIRSR605511-1"/>
    </source>
</evidence>
<accession>A0A840PGC4</accession>
<dbReference type="PANTHER" id="PTHR47572">
    <property type="entry name" value="LIPOPROTEIN-RELATED"/>
    <property type="match status" value="1"/>
</dbReference>
<dbReference type="PANTHER" id="PTHR47572:SF5">
    <property type="entry name" value="BLR2277 PROTEIN"/>
    <property type="match status" value="1"/>
</dbReference>
<keyword evidence="2" id="KW-0479">Metal-binding</keyword>
<dbReference type="GO" id="GO:0046872">
    <property type="term" value="F:metal ion binding"/>
    <property type="evidence" value="ECO:0007669"/>
    <property type="project" value="UniProtKB-KW"/>
</dbReference>
<protein>
    <submittedName>
        <fullName evidence="4">Sugar lactone lactonase YvrE</fullName>
    </submittedName>
</protein>
<dbReference type="SUPFAM" id="SSF63829">
    <property type="entry name" value="Calcium-dependent phosphotriesterase"/>
    <property type="match status" value="1"/>
</dbReference>
<feature type="domain" description="SMP-30/Gluconolactonase/LRE-like region" evidence="3">
    <location>
        <begin position="17"/>
        <end position="253"/>
    </location>
</feature>
<sequence length="278" mass="29113">MADPTRPAVLAGGLVYPESPRWDRGSLLVSDVHAFRLVRVRPDGTWRTVREVPGRPAGLGRLPDGRLLLATALDRTLLAGPEDGPMSVHADLSGLTTGLLNDMIVDPGGGAWVGDTGHALGAPERPGRLLRVEADGTARVACEDLVFPNGLALTPDGRTLYVAETFARRITRFDVAPDGALSGRAVHAVLDGIPDGLCLDGLGRLWVALPELFRCDTVTPAGDVETAFGTGDWRPIAVCSGGPGRRTLFCTLARLPEDGTRSGRVAALPLEPGGAGTP</sequence>
<feature type="binding site" evidence="2">
    <location>
        <position position="101"/>
    </location>
    <ligand>
        <name>substrate</name>
    </ligand>
</feature>
<evidence type="ECO:0000256" key="2">
    <source>
        <dbReference type="PIRSR" id="PIRSR605511-2"/>
    </source>
</evidence>
<dbReference type="EMBL" id="JACHGN010000020">
    <property type="protein sequence ID" value="MBB5137856.1"/>
    <property type="molecule type" value="Genomic_DNA"/>
</dbReference>
<feature type="binding site" evidence="2">
    <location>
        <position position="149"/>
    </location>
    <ligand>
        <name>a divalent metal cation</name>
        <dbReference type="ChEBI" id="CHEBI:60240"/>
    </ligand>
</feature>
<dbReference type="PRINTS" id="PR01790">
    <property type="entry name" value="SMP30FAMILY"/>
</dbReference>
<comment type="caution">
    <text evidence="4">The sequence shown here is derived from an EMBL/GenBank/DDBJ whole genome shotgun (WGS) entry which is preliminary data.</text>
</comment>
<dbReference type="Gene3D" id="2.120.10.30">
    <property type="entry name" value="TolB, C-terminal domain"/>
    <property type="match status" value="1"/>
</dbReference>
<dbReference type="InterPro" id="IPR051262">
    <property type="entry name" value="SMP-30/CGR1_Lactonase"/>
</dbReference>
<keyword evidence="5" id="KW-1185">Reference proteome</keyword>
<name>A0A840PGC4_9ACTN</name>
<reference evidence="4 5" key="1">
    <citation type="submission" date="2020-08" db="EMBL/GenBank/DDBJ databases">
        <title>Genomic Encyclopedia of Type Strains, Phase IV (KMG-IV): sequencing the most valuable type-strain genomes for metagenomic binning, comparative biology and taxonomic classification.</title>
        <authorList>
            <person name="Goeker M."/>
        </authorList>
    </citation>
    <scope>NUCLEOTIDE SEQUENCE [LARGE SCALE GENOMIC DNA]</scope>
    <source>
        <strain evidence="4 5">DSM 45615</strain>
    </source>
</reference>
<feature type="active site" description="Proton donor/acceptor" evidence="1">
    <location>
        <position position="195"/>
    </location>
</feature>
<organism evidence="4 5">
    <name type="scientific">Thermocatellispora tengchongensis</name>
    <dbReference type="NCBI Taxonomy" id="1073253"/>
    <lineage>
        <taxon>Bacteria</taxon>
        <taxon>Bacillati</taxon>
        <taxon>Actinomycetota</taxon>
        <taxon>Actinomycetes</taxon>
        <taxon>Streptosporangiales</taxon>
        <taxon>Streptosporangiaceae</taxon>
        <taxon>Thermocatellispora</taxon>
    </lineage>
</organism>
<comment type="cofactor">
    <cofactor evidence="2">
        <name>Zn(2+)</name>
        <dbReference type="ChEBI" id="CHEBI:29105"/>
    </cofactor>
    <text evidence="2">Binds 1 divalent metal cation per subunit.</text>
</comment>